<dbReference type="EMBL" id="CP024988">
    <property type="protein sequence ID" value="AWT25358.1"/>
    <property type="molecule type" value="Genomic_DNA"/>
</dbReference>
<proteinExistence type="predicted"/>
<accession>A0A2Z3YMV4</accession>
<dbReference type="KEGG" id="cpre:Csp1_05400"/>
<dbReference type="RefSeq" id="WP_066584468.1">
    <property type="nucleotide sequence ID" value="NZ_CABKVS010000001.1"/>
</dbReference>
<name>A0A2Z3YMV4_9CORY</name>
<protein>
    <submittedName>
        <fullName evidence="2">Uncharacterized protein</fullName>
    </submittedName>
</protein>
<feature type="compositionally biased region" description="Basic and acidic residues" evidence="1">
    <location>
        <begin position="64"/>
        <end position="119"/>
    </location>
</feature>
<dbReference type="STRING" id="1737425.GCA_900049755_00834"/>
<sequence>MGRLIILILVIVTVVVLWRAFGPGSAARAAKGRDRVGGTEHRQVAGPEDDPDFLWEIRKRRFKEQREKERLAAEELRSAEARARDAERRAAEAEQKARDAEKNTRPRQDETLRDRHDSDGESSGETGRTGA</sequence>
<dbReference type="AlphaFoldDB" id="A0A2Z3YMV4"/>
<organism evidence="2 3">
    <name type="scientific">Corynebacterium provencense</name>
    <dbReference type="NCBI Taxonomy" id="1737425"/>
    <lineage>
        <taxon>Bacteria</taxon>
        <taxon>Bacillati</taxon>
        <taxon>Actinomycetota</taxon>
        <taxon>Actinomycetes</taxon>
        <taxon>Mycobacteriales</taxon>
        <taxon>Corynebacteriaceae</taxon>
        <taxon>Corynebacterium</taxon>
    </lineage>
</organism>
<keyword evidence="3" id="KW-1185">Reference proteome</keyword>
<feature type="region of interest" description="Disordered" evidence="1">
    <location>
        <begin position="64"/>
        <end position="131"/>
    </location>
</feature>
<reference evidence="3" key="1">
    <citation type="submission" date="2017-11" db="EMBL/GenBank/DDBJ databases">
        <title>Otitis media/interna in a cat caused by the recently described species Corynebacterium provencense.</title>
        <authorList>
            <person name="Kittl S."/>
            <person name="Brodard I."/>
            <person name="Rychener L."/>
            <person name="Jores J."/>
            <person name="Roosje P."/>
            <person name="Gobeli Brawand S."/>
        </authorList>
    </citation>
    <scope>NUCLEOTIDE SEQUENCE [LARGE SCALE GENOMIC DNA]</scope>
    <source>
        <strain evidence="3">17KM38</strain>
    </source>
</reference>
<dbReference type="OrthoDB" id="3578910at2"/>
<feature type="region of interest" description="Disordered" evidence="1">
    <location>
        <begin position="25"/>
        <end position="50"/>
    </location>
</feature>
<evidence type="ECO:0000313" key="3">
    <source>
        <dbReference type="Proteomes" id="UP000247696"/>
    </source>
</evidence>
<evidence type="ECO:0000313" key="2">
    <source>
        <dbReference type="EMBL" id="AWT25358.1"/>
    </source>
</evidence>
<dbReference type="Proteomes" id="UP000247696">
    <property type="component" value="Chromosome"/>
</dbReference>
<feature type="compositionally biased region" description="Polar residues" evidence="1">
    <location>
        <begin position="121"/>
        <end position="131"/>
    </location>
</feature>
<feature type="compositionally biased region" description="Basic and acidic residues" evidence="1">
    <location>
        <begin position="31"/>
        <end position="43"/>
    </location>
</feature>
<gene>
    <name evidence="2" type="ORF">Csp1_05400</name>
</gene>
<evidence type="ECO:0000256" key="1">
    <source>
        <dbReference type="SAM" id="MobiDB-lite"/>
    </source>
</evidence>